<feature type="transmembrane region" description="Helical" evidence="1">
    <location>
        <begin position="30"/>
        <end position="53"/>
    </location>
</feature>
<dbReference type="OrthoDB" id="6064848at2"/>
<keyword evidence="1" id="KW-0472">Membrane</keyword>
<feature type="transmembrane region" description="Helical" evidence="1">
    <location>
        <begin position="92"/>
        <end position="112"/>
    </location>
</feature>
<dbReference type="InterPro" id="IPR021354">
    <property type="entry name" value="DUF2975"/>
</dbReference>
<keyword evidence="3" id="KW-1185">Reference proteome</keyword>
<accession>A0A4Y9RZM9</accession>
<reference evidence="2 3" key="1">
    <citation type="submission" date="2019-03" db="EMBL/GenBank/DDBJ databases">
        <title>Draft genome of Brevundimonas sp. a heavy metal resistant soil bacteria.</title>
        <authorList>
            <person name="Soto J."/>
        </authorList>
    </citation>
    <scope>NUCLEOTIDE SEQUENCE [LARGE SCALE GENOMIC DNA]</scope>
    <source>
        <strain evidence="2 3">B-10</strain>
    </source>
</reference>
<keyword evidence="1" id="KW-1133">Transmembrane helix</keyword>
<gene>
    <name evidence="2" type="ORF">EGY25_12160</name>
</gene>
<evidence type="ECO:0000313" key="3">
    <source>
        <dbReference type="Proteomes" id="UP000298216"/>
    </source>
</evidence>
<protein>
    <submittedName>
        <fullName evidence="2">DUF2975 domain-containing protein</fullName>
    </submittedName>
</protein>
<dbReference type="EMBL" id="SPVH01000006">
    <property type="protein sequence ID" value="TFW12738.1"/>
    <property type="molecule type" value="Genomic_DNA"/>
</dbReference>
<feature type="transmembrane region" description="Helical" evidence="1">
    <location>
        <begin position="170"/>
        <end position="190"/>
    </location>
</feature>
<sequence length="200" mass="21373">MAVIIDLPPPIPIEASSLTRIRRLSRPLEILFAILFVIGAAILAIALVAVLAYDGPRLQVRPGGMQIMLGPDVPPLPAGWTTVGVIPVARKLALAGSASLMLIPALAVLWELRRLFGLYRSAVVLDAANARCIGRIALWLMAYAVAPTLGHLLVTTAGFDDEGWLRLDSLQALGLGLVLLVVARVMQWGAEVNDDASRFV</sequence>
<dbReference type="RefSeq" id="WP_135195214.1">
    <property type="nucleotide sequence ID" value="NZ_SPVH01000006.1"/>
</dbReference>
<dbReference type="Proteomes" id="UP000298216">
    <property type="component" value="Unassembled WGS sequence"/>
</dbReference>
<comment type="caution">
    <text evidence="2">The sequence shown here is derived from an EMBL/GenBank/DDBJ whole genome shotgun (WGS) entry which is preliminary data.</text>
</comment>
<evidence type="ECO:0000313" key="2">
    <source>
        <dbReference type="EMBL" id="TFW12738.1"/>
    </source>
</evidence>
<feature type="transmembrane region" description="Helical" evidence="1">
    <location>
        <begin position="132"/>
        <end position="150"/>
    </location>
</feature>
<dbReference type="Pfam" id="PF11188">
    <property type="entry name" value="DUF2975"/>
    <property type="match status" value="1"/>
</dbReference>
<organism evidence="2 3">
    <name type="scientific">Brevundimonas intermedia</name>
    <dbReference type="NCBI Taxonomy" id="74315"/>
    <lineage>
        <taxon>Bacteria</taxon>
        <taxon>Pseudomonadati</taxon>
        <taxon>Pseudomonadota</taxon>
        <taxon>Alphaproteobacteria</taxon>
        <taxon>Caulobacterales</taxon>
        <taxon>Caulobacteraceae</taxon>
        <taxon>Brevundimonas</taxon>
    </lineage>
</organism>
<dbReference type="AlphaFoldDB" id="A0A4Y9RZM9"/>
<keyword evidence="1" id="KW-0812">Transmembrane</keyword>
<proteinExistence type="predicted"/>
<name>A0A4Y9RZM9_9CAUL</name>
<evidence type="ECO:0000256" key="1">
    <source>
        <dbReference type="SAM" id="Phobius"/>
    </source>
</evidence>